<dbReference type="EMBL" id="VLLB01000010">
    <property type="protein sequence ID" value="TWI61774.1"/>
    <property type="molecule type" value="Genomic_DNA"/>
</dbReference>
<evidence type="ECO:0000313" key="1">
    <source>
        <dbReference type="EMBL" id="TWI61774.1"/>
    </source>
</evidence>
<name>A0A562QZJ7_9BURK</name>
<dbReference type="PANTHER" id="PTHR36508">
    <property type="entry name" value="PROTEIN SLYX"/>
    <property type="match status" value="1"/>
</dbReference>
<proteinExistence type="predicted"/>
<comment type="caution">
    <text evidence="1">The sequence shown here is derived from an EMBL/GenBank/DDBJ whole genome shotgun (WGS) entry which is preliminary data.</text>
</comment>
<dbReference type="Pfam" id="PF04102">
    <property type="entry name" value="SlyX"/>
    <property type="match status" value="1"/>
</dbReference>
<dbReference type="PANTHER" id="PTHR36508:SF1">
    <property type="entry name" value="PROTEIN SLYX"/>
    <property type="match status" value="1"/>
</dbReference>
<keyword evidence="2" id="KW-1185">Reference proteome</keyword>
<protein>
    <submittedName>
        <fullName evidence="1">SlyX protein</fullName>
    </submittedName>
</protein>
<dbReference type="Proteomes" id="UP000318431">
    <property type="component" value="Unassembled WGS sequence"/>
</dbReference>
<dbReference type="OrthoDB" id="8687612at2"/>
<evidence type="ECO:0000313" key="2">
    <source>
        <dbReference type="Proteomes" id="UP000318431"/>
    </source>
</evidence>
<gene>
    <name evidence="1" type="ORF">IP91_04372</name>
</gene>
<accession>A0A562QZJ7</accession>
<dbReference type="AlphaFoldDB" id="A0A562QZJ7"/>
<reference evidence="1 2" key="1">
    <citation type="journal article" date="2015" name="Stand. Genomic Sci.">
        <title>Genomic Encyclopedia of Bacterial and Archaeal Type Strains, Phase III: the genomes of soil and plant-associated and newly described type strains.</title>
        <authorList>
            <person name="Whitman W.B."/>
            <person name="Woyke T."/>
            <person name="Klenk H.P."/>
            <person name="Zhou Y."/>
            <person name="Lilburn T.G."/>
            <person name="Beck B.J."/>
            <person name="De Vos P."/>
            <person name="Vandamme P."/>
            <person name="Eisen J.A."/>
            <person name="Garrity G."/>
            <person name="Hugenholtz P."/>
            <person name="Kyrpides N.C."/>
        </authorList>
    </citation>
    <scope>NUCLEOTIDE SEQUENCE [LARGE SCALE GENOMIC DNA]</scope>
    <source>
        <strain evidence="1 2">CGMCC 1.10822</strain>
    </source>
</reference>
<dbReference type="InterPro" id="IPR007236">
    <property type="entry name" value="SlyX"/>
</dbReference>
<dbReference type="RefSeq" id="WP_145651967.1">
    <property type="nucleotide sequence ID" value="NZ_VLLB01000010.1"/>
</dbReference>
<dbReference type="Gene3D" id="1.20.5.300">
    <property type="match status" value="1"/>
</dbReference>
<sequence length="69" mass="8093">MTAEQTEDRFIDIEIKLAHQEDLVESLNARIYEQQKQIDKLEGMLAALAEHMRNRSSDQSPLNERPPHY</sequence>
<organism evidence="1 2">
    <name type="scientific">Pseudoduganella lurida</name>
    <dbReference type="NCBI Taxonomy" id="1036180"/>
    <lineage>
        <taxon>Bacteria</taxon>
        <taxon>Pseudomonadati</taxon>
        <taxon>Pseudomonadota</taxon>
        <taxon>Betaproteobacteria</taxon>
        <taxon>Burkholderiales</taxon>
        <taxon>Oxalobacteraceae</taxon>
        <taxon>Telluria group</taxon>
        <taxon>Pseudoduganella</taxon>
    </lineage>
</organism>